<name>A0A3D9SV55_9ACTN</name>
<keyword evidence="1" id="KW-1133">Transmembrane helix</keyword>
<reference evidence="3 4" key="1">
    <citation type="submission" date="2018-08" db="EMBL/GenBank/DDBJ databases">
        <title>Sequencing the genomes of 1000 actinobacteria strains.</title>
        <authorList>
            <person name="Klenk H.-P."/>
        </authorList>
    </citation>
    <scope>NUCLEOTIDE SEQUENCE [LARGE SCALE GENOMIC DNA]</scope>
    <source>
        <strain evidence="3 4">DSM 43927</strain>
    </source>
</reference>
<dbReference type="RefSeq" id="WP_116021328.1">
    <property type="nucleotide sequence ID" value="NZ_QTTT01000001.1"/>
</dbReference>
<accession>A0A3D9SV55</accession>
<feature type="transmembrane region" description="Helical" evidence="1">
    <location>
        <begin position="12"/>
        <end position="35"/>
    </location>
</feature>
<keyword evidence="1" id="KW-0812">Transmembrane</keyword>
<organism evidence="3 4">
    <name type="scientific">Thermomonospora umbrina</name>
    <dbReference type="NCBI Taxonomy" id="111806"/>
    <lineage>
        <taxon>Bacteria</taxon>
        <taxon>Bacillati</taxon>
        <taxon>Actinomycetota</taxon>
        <taxon>Actinomycetes</taxon>
        <taxon>Streptosporangiales</taxon>
        <taxon>Thermomonosporaceae</taxon>
        <taxon>Thermomonospora</taxon>
    </lineage>
</organism>
<feature type="domain" description="DUF6801" evidence="2">
    <location>
        <begin position="46"/>
        <end position="199"/>
    </location>
</feature>
<dbReference type="InterPro" id="IPR046542">
    <property type="entry name" value="DUF6801"/>
</dbReference>
<dbReference type="AlphaFoldDB" id="A0A3D9SV55"/>
<keyword evidence="1" id="KW-0472">Membrane</keyword>
<dbReference type="Pfam" id="PF20611">
    <property type="entry name" value="DUF6801"/>
    <property type="match status" value="1"/>
</dbReference>
<sequence>MKITPRVVHGKAARYVTGITVVAAVAVIPGASAVADTRAIDVDMRYVCGFPSAMQPVRVRVQGLVPITGAPGKAFRPQKVAVTATLPPRAVGDLKALGAASLTGSFDLQTRAHGQGAPRPLTWAGLKAPATVIGGNGALALRAVGEVPAVPGARSGVVSLVTDALRLTLTVRGADGRAPSPAAMGVACTPAQNQNTTIALVPIGEKPRRGAPPAGNAQALPTPNAPLCPYPYPSDVYNPDIPLPSYPQGSIITKAPDSGCALMNSYSTIKKLKGSARIIGQASVRAGLEQIENFDIPYPHYLQNRSTAVANFQPMETTFLAFGFMPVTATMELTQVAKRPGGNVNMHVVSRGAWQLNPQFPDHVLETEATGFVSARLRDVKVNGVPLAVGDRCRTARPIKLAVKGYSSRLPGYNITNGGWLDGQVEIPPFSGCGVTEDLDEVFTAAVSGPGNAVRVLQGPACFPAQAGQNPSLPCPSIEYGWTIKPGGKWKAVDPQLQVTSLTGALSLQCRAEIRGTLQSGRHLSYTEIGRLDSFTADCEDVSGDDFTIEFSDPQRLDLAVGSLPPSSIRFGNPTRKLALKFSGPGCAFVVNEFFDFGDFTFDTTTQMFSVAPLLWVDEAPGSDCGQKLSFEPGGFAWMNLTGAFGITPHQQITFP</sequence>
<protein>
    <recommendedName>
        <fullName evidence="2">DUF6801 domain-containing protein</fullName>
    </recommendedName>
</protein>
<evidence type="ECO:0000313" key="4">
    <source>
        <dbReference type="Proteomes" id="UP000256661"/>
    </source>
</evidence>
<proteinExistence type="predicted"/>
<dbReference type="EMBL" id="QTTT01000001">
    <property type="protein sequence ID" value="REE95551.1"/>
    <property type="molecule type" value="Genomic_DNA"/>
</dbReference>
<dbReference type="Proteomes" id="UP000256661">
    <property type="component" value="Unassembled WGS sequence"/>
</dbReference>
<comment type="caution">
    <text evidence="3">The sequence shown here is derived from an EMBL/GenBank/DDBJ whole genome shotgun (WGS) entry which is preliminary data.</text>
</comment>
<evidence type="ECO:0000259" key="2">
    <source>
        <dbReference type="Pfam" id="PF20611"/>
    </source>
</evidence>
<evidence type="ECO:0000313" key="3">
    <source>
        <dbReference type="EMBL" id="REE95551.1"/>
    </source>
</evidence>
<keyword evidence="4" id="KW-1185">Reference proteome</keyword>
<evidence type="ECO:0000256" key="1">
    <source>
        <dbReference type="SAM" id="Phobius"/>
    </source>
</evidence>
<gene>
    <name evidence="3" type="ORF">DFJ69_0941</name>
</gene>